<reference evidence="3" key="2">
    <citation type="submission" date="2015-01" db="EMBL/GenBank/DDBJ databases">
        <title>Evolutionary Origins and Diversification of the Mycorrhizal Mutualists.</title>
        <authorList>
            <consortium name="DOE Joint Genome Institute"/>
            <consortium name="Mycorrhizal Genomics Consortium"/>
            <person name="Kohler A."/>
            <person name="Kuo A."/>
            <person name="Nagy L.G."/>
            <person name="Floudas D."/>
            <person name="Copeland A."/>
            <person name="Barry K.W."/>
            <person name="Cichocki N."/>
            <person name="Veneault-Fourrey C."/>
            <person name="LaButti K."/>
            <person name="Lindquist E.A."/>
            <person name="Lipzen A."/>
            <person name="Lundell T."/>
            <person name="Morin E."/>
            <person name="Murat C."/>
            <person name="Riley R."/>
            <person name="Ohm R."/>
            <person name="Sun H."/>
            <person name="Tunlid A."/>
            <person name="Henrissat B."/>
            <person name="Grigoriev I.V."/>
            <person name="Hibbett D.S."/>
            <person name="Martin F."/>
        </authorList>
    </citation>
    <scope>NUCLEOTIDE SEQUENCE [LARGE SCALE GENOMIC DNA]</scope>
    <source>
        <strain evidence="3">Foug A</strain>
    </source>
</reference>
<dbReference type="Proteomes" id="UP000053989">
    <property type="component" value="Unassembled WGS sequence"/>
</dbReference>
<name>A0A0C2ZP27_9AGAM</name>
<dbReference type="AlphaFoldDB" id="A0A0C2ZP27"/>
<protein>
    <recommendedName>
        <fullName evidence="1">Protein kinase domain-containing protein</fullName>
    </recommendedName>
</protein>
<dbReference type="InterPro" id="IPR000719">
    <property type="entry name" value="Prot_kinase_dom"/>
</dbReference>
<dbReference type="GO" id="GO:0005737">
    <property type="term" value="C:cytoplasm"/>
    <property type="evidence" value="ECO:0007669"/>
    <property type="project" value="TreeGrafter"/>
</dbReference>
<dbReference type="SMART" id="SM00220">
    <property type="entry name" value="S_TKc"/>
    <property type="match status" value="1"/>
</dbReference>
<gene>
    <name evidence="2" type="ORF">SCLCIDRAFT_1214394</name>
</gene>
<dbReference type="GO" id="GO:0044773">
    <property type="term" value="P:mitotic DNA damage checkpoint signaling"/>
    <property type="evidence" value="ECO:0007669"/>
    <property type="project" value="TreeGrafter"/>
</dbReference>
<dbReference type="Gene3D" id="1.10.510.10">
    <property type="entry name" value="Transferase(Phosphotransferase) domain 1"/>
    <property type="match status" value="1"/>
</dbReference>
<dbReference type="CDD" id="cd00180">
    <property type="entry name" value="PKc"/>
    <property type="match status" value="1"/>
</dbReference>
<evidence type="ECO:0000259" key="1">
    <source>
        <dbReference type="PROSITE" id="PS50011"/>
    </source>
</evidence>
<keyword evidence="3" id="KW-1185">Reference proteome</keyword>
<dbReference type="STRING" id="1036808.A0A0C2ZP27"/>
<reference evidence="2 3" key="1">
    <citation type="submission" date="2014-04" db="EMBL/GenBank/DDBJ databases">
        <authorList>
            <consortium name="DOE Joint Genome Institute"/>
            <person name="Kuo A."/>
            <person name="Kohler A."/>
            <person name="Nagy L.G."/>
            <person name="Floudas D."/>
            <person name="Copeland A."/>
            <person name="Barry K.W."/>
            <person name="Cichocki N."/>
            <person name="Veneault-Fourrey C."/>
            <person name="LaButti K."/>
            <person name="Lindquist E.A."/>
            <person name="Lipzen A."/>
            <person name="Lundell T."/>
            <person name="Morin E."/>
            <person name="Murat C."/>
            <person name="Sun H."/>
            <person name="Tunlid A."/>
            <person name="Henrissat B."/>
            <person name="Grigoriev I.V."/>
            <person name="Hibbett D.S."/>
            <person name="Martin F."/>
            <person name="Nordberg H.P."/>
            <person name="Cantor M.N."/>
            <person name="Hua S.X."/>
        </authorList>
    </citation>
    <scope>NUCLEOTIDE SEQUENCE [LARGE SCALE GENOMIC DNA]</scope>
    <source>
        <strain evidence="2 3">Foug A</strain>
    </source>
</reference>
<dbReference type="InterPro" id="IPR011009">
    <property type="entry name" value="Kinase-like_dom_sf"/>
</dbReference>
<accession>A0A0C2ZP27</accession>
<feature type="domain" description="Protein kinase" evidence="1">
    <location>
        <begin position="79"/>
        <end position="388"/>
    </location>
</feature>
<evidence type="ECO:0000313" key="2">
    <source>
        <dbReference type="EMBL" id="KIM63313.1"/>
    </source>
</evidence>
<dbReference type="GO" id="GO:0005634">
    <property type="term" value="C:nucleus"/>
    <property type="evidence" value="ECO:0007669"/>
    <property type="project" value="TreeGrafter"/>
</dbReference>
<evidence type="ECO:0000313" key="3">
    <source>
        <dbReference type="Proteomes" id="UP000053989"/>
    </source>
</evidence>
<dbReference type="GO" id="GO:0005524">
    <property type="term" value="F:ATP binding"/>
    <property type="evidence" value="ECO:0007669"/>
    <property type="project" value="InterPro"/>
</dbReference>
<dbReference type="EMBL" id="KN822036">
    <property type="protein sequence ID" value="KIM63313.1"/>
    <property type="molecule type" value="Genomic_DNA"/>
</dbReference>
<dbReference type="PANTHER" id="PTHR44167:SF24">
    <property type="entry name" value="SERINE_THREONINE-PROTEIN KINASE CHK2"/>
    <property type="match status" value="1"/>
</dbReference>
<dbReference type="PANTHER" id="PTHR44167">
    <property type="entry name" value="OVARIAN-SPECIFIC SERINE/THREONINE-PROTEIN KINASE LOK-RELATED"/>
    <property type="match status" value="1"/>
</dbReference>
<dbReference type="InParanoid" id="A0A0C2ZP27"/>
<dbReference type="SUPFAM" id="SSF56112">
    <property type="entry name" value="Protein kinase-like (PK-like)"/>
    <property type="match status" value="1"/>
</dbReference>
<sequence length="388" mass="45674">MQLRKTRRETESRQFSELLTQLGQDTRGHAELSDTSPLSENELWWSRHFHWLKDRGYLLRPRYAPDWVPSWRGTKKDRFSCEDNVTSKLAARLLDGTRLSDGAHVALKIVRRSKNAEEVEISQFLTSEPLRSNTSNHCVPIYETFPVPDDDDIVIMVMPLLRKYTSPVFHTVGEAIECFRQILEGLQFMHKNRVAHRDCMNLNIMMDATNLYIDPFHPVDHHMKRDFSGYARFKTRTERPPKYYFIDFGLSRRYDSIVNALDLPVWGGDKQVPEFEDYDRPHNPFPTDVFYIGNVIKEDFLDFKHGLEFMQPLVADMVQTDPSKRPTMDEVVERFETIRRGLGKWKLRSRVVDSDESMLERIFGTAWHWARQLEFVLRRLPALPRPPS</sequence>
<proteinExistence type="predicted"/>
<dbReference type="Pfam" id="PF00069">
    <property type="entry name" value="Pkinase"/>
    <property type="match status" value="1"/>
</dbReference>
<dbReference type="GO" id="GO:0004674">
    <property type="term" value="F:protein serine/threonine kinase activity"/>
    <property type="evidence" value="ECO:0007669"/>
    <property type="project" value="TreeGrafter"/>
</dbReference>
<dbReference type="PROSITE" id="PS50011">
    <property type="entry name" value="PROTEIN_KINASE_DOM"/>
    <property type="match status" value="1"/>
</dbReference>
<dbReference type="HOGENOM" id="CLU_044121_2_1_1"/>
<organism evidence="2 3">
    <name type="scientific">Scleroderma citrinum Foug A</name>
    <dbReference type="NCBI Taxonomy" id="1036808"/>
    <lineage>
        <taxon>Eukaryota</taxon>
        <taxon>Fungi</taxon>
        <taxon>Dikarya</taxon>
        <taxon>Basidiomycota</taxon>
        <taxon>Agaricomycotina</taxon>
        <taxon>Agaricomycetes</taxon>
        <taxon>Agaricomycetidae</taxon>
        <taxon>Boletales</taxon>
        <taxon>Sclerodermatineae</taxon>
        <taxon>Sclerodermataceae</taxon>
        <taxon>Scleroderma</taxon>
    </lineage>
</organism>
<dbReference type="OrthoDB" id="5987198at2759"/>